<dbReference type="AlphaFoldDB" id="A0A0J9BK06"/>
<dbReference type="PATRIC" id="fig|742734.4.peg.5669"/>
<dbReference type="EMBL" id="ADLK01000049">
    <property type="protein sequence ID" value="KMW12574.1"/>
    <property type="molecule type" value="Genomic_DNA"/>
</dbReference>
<protein>
    <recommendedName>
        <fullName evidence="1">Xylose isomerase-like TIM barrel domain-containing protein</fullName>
    </recommendedName>
</protein>
<dbReference type="GeneID" id="93165843"/>
<accession>A0A0J9BK06</accession>
<dbReference type="PANTHER" id="PTHR12110">
    <property type="entry name" value="HYDROXYPYRUVATE ISOMERASE"/>
    <property type="match status" value="1"/>
</dbReference>
<gene>
    <name evidence="2" type="ORF">HMPREF9470_05299</name>
</gene>
<dbReference type="Pfam" id="PF01261">
    <property type="entry name" value="AP_endonuc_2"/>
    <property type="match status" value="1"/>
</dbReference>
<name>A0A0J9BK06_9FIRM</name>
<dbReference type="InterPro" id="IPR013022">
    <property type="entry name" value="Xyl_isomerase-like_TIM-brl"/>
</dbReference>
<feature type="domain" description="Xylose isomerase-like TIM barrel" evidence="1">
    <location>
        <begin position="21"/>
        <end position="309"/>
    </location>
</feature>
<dbReference type="OrthoDB" id="9779184at2"/>
<dbReference type="InterPro" id="IPR036237">
    <property type="entry name" value="Xyl_isomerase-like_sf"/>
</dbReference>
<dbReference type="SUPFAM" id="SSF51658">
    <property type="entry name" value="Xylose isomerase-like"/>
    <property type="match status" value="1"/>
</dbReference>
<evidence type="ECO:0000313" key="2">
    <source>
        <dbReference type="EMBL" id="KMW12574.1"/>
    </source>
</evidence>
<dbReference type="Gene3D" id="3.20.20.150">
    <property type="entry name" value="Divalent-metal-dependent TIM barrel enzymes"/>
    <property type="match status" value="1"/>
</dbReference>
<reference evidence="2 3" key="1">
    <citation type="submission" date="2011-04" db="EMBL/GenBank/DDBJ databases">
        <title>The Genome Sequence of Clostridium citroniae WAL-19142.</title>
        <authorList>
            <consortium name="The Broad Institute Genome Sequencing Platform"/>
            <person name="Earl A."/>
            <person name="Ward D."/>
            <person name="Feldgarden M."/>
            <person name="Gevers D."/>
            <person name="Warren Y.A."/>
            <person name="Tyrrell K.L."/>
            <person name="Citron D.M."/>
            <person name="Goldstein E.J."/>
            <person name="Daigneault M."/>
            <person name="Allen-Vercoe E."/>
            <person name="Young S.K."/>
            <person name="Zeng Q."/>
            <person name="Gargeya S."/>
            <person name="Fitzgerald M."/>
            <person name="Haas B."/>
            <person name="Abouelleil A."/>
            <person name="Alvarado L."/>
            <person name="Arachchi H.M."/>
            <person name="Berlin A."/>
            <person name="Brown A."/>
            <person name="Chapman S.B."/>
            <person name="Chen Z."/>
            <person name="Dunbar C."/>
            <person name="Freedman E."/>
            <person name="Gearin G."/>
            <person name="Gellesch M."/>
            <person name="Goldberg J."/>
            <person name="Griggs A."/>
            <person name="Gujja S."/>
            <person name="Heilman E.R."/>
            <person name="Heiman D."/>
            <person name="Howarth C."/>
            <person name="Larson L."/>
            <person name="Lui A."/>
            <person name="MacDonald P.J."/>
            <person name="Mehta T."/>
            <person name="Montmayeur A."/>
            <person name="Murphy C."/>
            <person name="Neiman D."/>
            <person name="Pearson M."/>
            <person name="Priest M."/>
            <person name="Roberts A."/>
            <person name="Saif S."/>
            <person name="Shea T."/>
            <person name="Shenoy N."/>
            <person name="Sisk P."/>
            <person name="Stolte C."/>
            <person name="Sykes S."/>
            <person name="White J."/>
            <person name="Yandava C."/>
            <person name="Wortman J."/>
            <person name="Nusbaum C."/>
            <person name="Birren B."/>
        </authorList>
    </citation>
    <scope>NUCLEOTIDE SEQUENCE [LARGE SCALE GENOMIC DNA]</scope>
    <source>
        <strain evidence="2 3">WAL-19142</strain>
    </source>
</reference>
<dbReference type="InterPro" id="IPR050312">
    <property type="entry name" value="IolE/XylAMocC-like"/>
</dbReference>
<evidence type="ECO:0000259" key="1">
    <source>
        <dbReference type="Pfam" id="PF01261"/>
    </source>
</evidence>
<comment type="caution">
    <text evidence="2">The sequence shown here is derived from an EMBL/GenBank/DDBJ whole genome shotgun (WGS) entry which is preliminary data.</text>
</comment>
<dbReference type="Proteomes" id="UP000037392">
    <property type="component" value="Unassembled WGS sequence"/>
</dbReference>
<organism evidence="2 3">
    <name type="scientific">[Clostridium] citroniae WAL-19142</name>
    <dbReference type="NCBI Taxonomy" id="742734"/>
    <lineage>
        <taxon>Bacteria</taxon>
        <taxon>Bacillati</taxon>
        <taxon>Bacillota</taxon>
        <taxon>Clostridia</taxon>
        <taxon>Lachnospirales</taxon>
        <taxon>Lachnospiraceae</taxon>
        <taxon>Enterocloster</taxon>
    </lineage>
</organism>
<dbReference type="PANTHER" id="PTHR12110:SF21">
    <property type="entry name" value="XYLOSE ISOMERASE-LIKE TIM BARREL DOMAIN-CONTAINING PROTEIN"/>
    <property type="match status" value="1"/>
</dbReference>
<dbReference type="RefSeq" id="WP_048931138.1">
    <property type="nucleotide sequence ID" value="NZ_KQ235886.1"/>
</dbReference>
<proteinExistence type="predicted"/>
<sequence length="321" mass="36123">MKIGIVANVLQDKPFDEALAYFKKLGIQTVEPGCGGYAGKAHVNPEMLLADKAELVQFRQQLEDSGLTISALSCHGNPIHPDAEMATQYDSDMRNAVLLCEQLGLDTITCFSGCAGDHPGAKYPNWVTCPWPDDYLKILEYQWNDVLIPYWKDFTAFAKAHGVTKIALELHPGFMVYNSETLKRLRGAVGPEIGVNFDPSHLIWQGMDSVAVLRELKESIFHVHAKNLKIDPINRSVNGVLDTKHYSDELNRSWLFRTLGYGNDVAYWKTLFSTLRMIGYDGAVSIEHEDSLINRFEGLEKAVSMMKECIIMESETAMWWA</sequence>
<evidence type="ECO:0000313" key="3">
    <source>
        <dbReference type="Proteomes" id="UP000037392"/>
    </source>
</evidence>